<feature type="domain" description="PLD phosphodiesterase" evidence="13">
    <location>
        <begin position="850"/>
        <end position="883"/>
    </location>
</feature>
<keyword evidence="8" id="KW-0442">Lipid degradation</keyword>
<keyword evidence="9" id="KW-0969">Cilium</keyword>
<dbReference type="GO" id="GO:0006793">
    <property type="term" value="P:phosphorus metabolic process"/>
    <property type="evidence" value="ECO:0007669"/>
    <property type="project" value="UniProtKB-ARBA"/>
</dbReference>
<dbReference type="InterPro" id="IPR053879">
    <property type="entry name" value="HYDIN_VesB_CFA65-like_Ig"/>
</dbReference>
<evidence type="ECO:0000256" key="7">
    <source>
        <dbReference type="ARBA" id="ARBA00022801"/>
    </source>
</evidence>
<evidence type="ECO:0000256" key="10">
    <source>
        <dbReference type="ARBA" id="ARBA00023098"/>
    </source>
</evidence>
<dbReference type="GO" id="GO:0003993">
    <property type="term" value="F:acid phosphatase activity"/>
    <property type="evidence" value="ECO:0007669"/>
    <property type="project" value="InterPro"/>
</dbReference>
<comment type="catalytic activity">
    <reaction evidence="1">
        <text>a 1,2-diacyl-sn-glycero-3-phosphocholine + H2O = a 1,2-diacyl-sn-glycero-3-phosphate + choline + H(+)</text>
        <dbReference type="Rhea" id="RHEA:14445"/>
        <dbReference type="ChEBI" id="CHEBI:15354"/>
        <dbReference type="ChEBI" id="CHEBI:15377"/>
        <dbReference type="ChEBI" id="CHEBI:15378"/>
        <dbReference type="ChEBI" id="CHEBI:57643"/>
        <dbReference type="ChEBI" id="CHEBI:58608"/>
        <dbReference type="EC" id="3.1.4.4"/>
    </reaction>
</comment>
<evidence type="ECO:0000313" key="15">
    <source>
        <dbReference type="Proteomes" id="UP000254808"/>
    </source>
</evidence>
<dbReference type="PANTHER" id="PTHR43856:SF1">
    <property type="entry name" value="MITOCHONDRIAL CARDIOLIPIN HYDROLASE"/>
    <property type="match status" value="1"/>
</dbReference>
<dbReference type="InterPro" id="IPR051406">
    <property type="entry name" value="PLD_domain"/>
</dbReference>
<protein>
    <recommendedName>
        <fullName evidence="5">phospholipase D</fullName>
        <ecNumber evidence="5">3.1.4.4</ecNumber>
    </recommendedName>
</protein>
<evidence type="ECO:0000259" key="13">
    <source>
        <dbReference type="PROSITE" id="PS50035"/>
    </source>
</evidence>
<evidence type="ECO:0000256" key="3">
    <source>
        <dbReference type="ARBA" id="ARBA00004496"/>
    </source>
</evidence>
<dbReference type="EMBL" id="CP027806">
    <property type="protein sequence ID" value="AXJ01486.1"/>
    <property type="molecule type" value="Genomic_DNA"/>
</dbReference>
<dbReference type="KEGG" id="cprv:CYPRO_2239"/>
<reference evidence="14 15" key="1">
    <citation type="submission" date="2018-03" db="EMBL/GenBank/DDBJ databases">
        <title>Phenotypic and genomic properties of Cyclonatronum proteinivorum gen. nov., sp. nov., a haloalkaliphilic bacteroidete from soda lakes possessing Na+-translocating rhodopsin.</title>
        <authorList>
            <person name="Toshchakov S.V."/>
            <person name="Korzhenkov A."/>
            <person name="Samarov N.I."/>
            <person name="Kublanov I.V."/>
            <person name="Muntyan M.S."/>
            <person name="Sorokin D.Y."/>
        </authorList>
    </citation>
    <scope>NUCLEOTIDE SEQUENCE [LARGE SCALE GENOMIC DNA]</scope>
    <source>
        <strain evidence="14 15">Omega</strain>
    </source>
</reference>
<comment type="similarity">
    <text evidence="4">Belongs to the phospholipase D family.</text>
</comment>
<evidence type="ECO:0000256" key="6">
    <source>
        <dbReference type="ARBA" id="ARBA00022490"/>
    </source>
</evidence>
<evidence type="ECO:0000256" key="8">
    <source>
        <dbReference type="ARBA" id="ARBA00022963"/>
    </source>
</evidence>
<dbReference type="SMART" id="SM00155">
    <property type="entry name" value="PLDc"/>
    <property type="match status" value="2"/>
</dbReference>
<dbReference type="Gene3D" id="2.60.40.10">
    <property type="entry name" value="Immunoglobulins"/>
    <property type="match status" value="1"/>
</dbReference>
<keyword evidence="12" id="KW-0732">Signal</keyword>
<sequence length="1023" mass="111582">MLKFWLRTFVLISMMALPALVQAQLFEDIEQGEKAGYAPAPVELETGVWFFSDALIGTAANDRKNGAQSARIRAGFIEMNFDYPNGMSEVSFFAANSGFANDTGGIVQVSVSTDGGSNWQPIGDPITLGDTLEQYTITENIPGNVRLRFERTAGNRINVDDILISDFVQEIEEPVLTVRINDEPFQSGSTFDFGTTTGSSSATLRLRNEGQTPLEISGAQLEGEVFSVDGSLDLTIGTLESVTVALQYNAPVNGQYSGSLSFETNDPEQSSFLINLAGETLDTSEPLPIAVARSLPQGTEVTIAGRVTVADQFAGPVYLQDGTGGIGWFSGPIMRDEYLVGAIIGDSLVVSGTLGSFNQLLQIVDHTFFEVFSEFNEEVEPVDITLEQLNSGAFEGQLVRVSDVTFTSGGVFSGGTNYNITDGALESVLRVDNFTNIPGAVIPNSEVEITGIAGRFMSTNQLLPRFRTDIQITSGPIITTAPPFTTSATNNSITLEWETEEPGHTEVRYGLTSSLELGTIIDPTPKTFHSVTIDGLWYAETFEFEMRSAAGTDTSITNRYLSSTASPPGSTGEIIALFNKSVAHELALFNEANQNINFADRLIEFIEAAEISAEFAFYNISGAVGNAIADAIIDAHQRGVQVRVIGSNHTGNPNAVINRMQNNGVPAVQANSSEQMHNKFAVIDAFHQDYHKAWVVTSSWNATDDGTNNQFQNMLNIQDVALARAYWREFNQMWGAESGPFRPNQARFSADKEVVNASSFWIGEDQTYVQLYFSPQAGTEAQINRTLATAQESIDLGLNLITRRPISNTMLARFNQGVDVRGVIGEIGTQGSEWDYLNSWADVHHLPAGDFGLLHHKYAIVDGELAGDNATVITGSHNWSANANFNNDENTLIIQNRSIANEFFQEFAARYWQAGGENTFNVPVSISEEDLEVPMVATLSQNYPNPFNPVTNLSFELPAQDEVSISVYDITGRRVAVLVRNETMSAGRHTLSFDGSRLASGVYLYRMQLGTGQQFTRKMTLVK</sequence>
<keyword evidence="7" id="KW-0378">Hydrolase</keyword>
<dbReference type="AlphaFoldDB" id="A0A345ULY4"/>
<evidence type="ECO:0000256" key="9">
    <source>
        <dbReference type="ARBA" id="ARBA00023069"/>
    </source>
</evidence>
<dbReference type="InterPro" id="IPR043744">
    <property type="entry name" value="DUF5689"/>
</dbReference>
<dbReference type="InterPro" id="IPR025202">
    <property type="entry name" value="PLD-like_dom"/>
</dbReference>
<feature type="signal peptide" evidence="12">
    <location>
        <begin position="1"/>
        <end position="23"/>
    </location>
</feature>
<gene>
    <name evidence="14" type="ORF">CYPRO_2239</name>
</gene>
<dbReference type="InterPro" id="IPR013783">
    <property type="entry name" value="Ig-like_fold"/>
</dbReference>
<dbReference type="Gene3D" id="2.60.40.4070">
    <property type="match status" value="1"/>
</dbReference>
<keyword evidence="15" id="KW-1185">Reference proteome</keyword>
<dbReference type="Gene3D" id="3.30.870.10">
    <property type="entry name" value="Endonuclease Chain A"/>
    <property type="match status" value="2"/>
</dbReference>
<dbReference type="Pfam" id="PF13091">
    <property type="entry name" value="PLDc_2"/>
    <property type="match status" value="2"/>
</dbReference>
<dbReference type="PANTHER" id="PTHR43856">
    <property type="entry name" value="CARDIOLIPIN HYDROLASE"/>
    <property type="match status" value="1"/>
</dbReference>
<evidence type="ECO:0000313" key="14">
    <source>
        <dbReference type="EMBL" id="AXJ01486.1"/>
    </source>
</evidence>
<evidence type="ECO:0000256" key="4">
    <source>
        <dbReference type="ARBA" id="ARBA00008664"/>
    </source>
</evidence>
<dbReference type="Pfam" id="PF22544">
    <property type="entry name" value="HYDIN_VesB_CFA65-like_Ig"/>
    <property type="match status" value="1"/>
</dbReference>
<dbReference type="GO" id="GO:0016891">
    <property type="term" value="F:RNA endonuclease activity producing 5'-phosphomonoesters, hydrolytic mechanism"/>
    <property type="evidence" value="ECO:0007669"/>
    <property type="project" value="TreeGrafter"/>
</dbReference>
<dbReference type="Proteomes" id="UP000254808">
    <property type="component" value="Chromosome"/>
</dbReference>
<dbReference type="GO" id="GO:0046872">
    <property type="term" value="F:metal ion binding"/>
    <property type="evidence" value="ECO:0007669"/>
    <property type="project" value="InterPro"/>
</dbReference>
<feature type="chain" id="PRO_5016914569" description="phospholipase D" evidence="12">
    <location>
        <begin position="24"/>
        <end position="1023"/>
    </location>
</feature>
<name>A0A345ULY4_9BACT</name>
<dbReference type="InterPro" id="IPR001736">
    <property type="entry name" value="PLipase_D/transphosphatidylase"/>
</dbReference>
<evidence type="ECO:0000256" key="1">
    <source>
        <dbReference type="ARBA" id="ARBA00000798"/>
    </source>
</evidence>
<accession>A0A345ULY4</accession>
<proteinExistence type="inferred from homology"/>
<dbReference type="NCBIfam" id="TIGR04183">
    <property type="entry name" value="Por_Secre_tail"/>
    <property type="match status" value="1"/>
</dbReference>
<dbReference type="InterPro" id="IPR026444">
    <property type="entry name" value="Secre_tail"/>
</dbReference>
<comment type="subcellular location">
    <subcellularLocation>
        <location evidence="2">Cell projection</location>
        <location evidence="2">Cilium</location>
    </subcellularLocation>
    <subcellularLocation>
        <location evidence="3">Cytoplasm</location>
    </subcellularLocation>
</comment>
<keyword evidence="11" id="KW-0966">Cell projection</keyword>
<organism evidence="14 15">
    <name type="scientific">Cyclonatronum proteinivorum</name>
    <dbReference type="NCBI Taxonomy" id="1457365"/>
    <lineage>
        <taxon>Bacteria</taxon>
        <taxon>Pseudomonadati</taxon>
        <taxon>Balneolota</taxon>
        <taxon>Balneolia</taxon>
        <taxon>Balneolales</taxon>
        <taxon>Cyclonatronaceae</taxon>
        <taxon>Cyclonatronum</taxon>
    </lineage>
</organism>
<evidence type="ECO:0000256" key="5">
    <source>
        <dbReference type="ARBA" id="ARBA00012027"/>
    </source>
</evidence>
<dbReference type="SUPFAM" id="SSF56024">
    <property type="entry name" value="Phospholipase D/nuclease"/>
    <property type="match status" value="2"/>
</dbReference>
<dbReference type="Pfam" id="PF18962">
    <property type="entry name" value="Por_Secre_tail"/>
    <property type="match status" value="1"/>
</dbReference>
<dbReference type="InterPro" id="IPR008963">
    <property type="entry name" value="Purple_acid_Pase-like_N"/>
</dbReference>
<keyword evidence="10" id="KW-0443">Lipid metabolism</keyword>
<dbReference type="EC" id="3.1.4.4" evidence="5"/>
<evidence type="ECO:0000256" key="11">
    <source>
        <dbReference type="ARBA" id="ARBA00023273"/>
    </source>
</evidence>
<dbReference type="OrthoDB" id="9762009at2"/>
<keyword evidence="6" id="KW-0963">Cytoplasm</keyword>
<dbReference type="GO" id="GO:0004630">
    <property type="term" value="F:phospholipase D activity"/>
    <property type="evidence" value="ECO:0007669"/>
    <property type="project" value="UniProtKB-EC"/>
</dbReference>
<dbReference type="RefSeq" id="WP_114984664.1">
    <property type="nucleotide sequence ID" value="NZ_CP027806.1"/>
</dbReference>
<evidence type="ECO:0000256" key="2">
    <source>
        <dbReference type="ARBA" id="ARBA00004138"/>
    </source>
</evidence>
<dbReference type="GO" id="GO:0016042">
    <property type="term" value="P:lipid catabolic process"/>
    <property type="evidence" value="ECO:0007669"/>
    <property type="project" value="UniProtKB-KW"/>
</dbReference>
<dbReference type="SUPFAM" id="SSF49363">
    <property type="entry name" value="Purple acid phosphatase, N-terminal domain"/>
    <property type="match status" value="1"/>
</dbReference>
<dbReference type="PROSITE" id="PS50035">
    <property type="entry name" value="PLD"/>
    <property type="match status" value="1"/>
</dbReference>
<dbReference type="Pfam" id="PF18942">
    <property type="entry name" value="DUF5689"/>
    <property type="match status" value="1"/>
</dbReference>
<evidence type="ECO:0000256" key="12">
    <source>
        <dbReference type="SAM" id="SignalP"/>
    </source>
</evidence>